<gene>
    <name evidence="7" type="ORF">FN960_11065</name>
</gene>
<evidence type="ECO:0000256" key="1">
    <source>
        <dbReference type="ARBA" id="ARBA00022723"/>
    </source>
</evidence>
<sequence length="219" mass="25505">MRDFTDIKNQLLQQRDLLKKRLDKHQKMEKMQAVSASTGELSQYDNHPADSGSELYEREKDMALYAQVRHEYDEVQRALTKLNEGTYGVCEKTGEDIPLERLQANPIARTASASSQTPNAEYRPVEEDVLGGFGKYNYDQDKRETEFDGEDAYQAVARFNEQDLTYEDQVSEDEERIGSVEEYEEFLSTDMHGYQGEESIRTQHNRAYKHYTDEIDEEE</sequence>
<dbReference type="OrthoDB" id="9811543at2"/>
<dbReference type="PANTHER" id="PTHR33823">
    <property type="entry name" value="RNA POLYMERASE-BINDING TRANSCRIPTION FACTOR DKSA-RELATED"/>
    <property type="match status" value="1"/>
</dbReference>
<evidence type="ECO:0000256" key="2">
    <source>
        <dbReference type="ARBA" id="ARBA00022771"/>
    </source>
</evidence>
<evidence type="ECO:0000256" key="5">
    <source>
        <dbReference type="SAM" id="MobiDB-lite"/>
    </source>
</evidence>
<evidence type="ECO:0000259" key="6">
    <source>
        <dbReference type="Pfam" id="PF01258"/>
    </source>
</evidence>
<dbReference type="AlphaFoldDB" id="A0A553ZY17"/>
<dbReference type="SUPFAM" id="SSF109635">
    <property type="entry name" value="DnaK suppressor protein DksA, alpha-hairpin domain"/>
    <property type="match status" value="1"/>
</dbReference>
<dbReference type="Pfam" id="PF01258">
    <property type="entry name" value="zf-dskA_traR"/>
    <property type="match status" value="1"/>
</dbReference>
<evidence type="ECO:0000313" key="7">
    <source>
        <dbReference type="EMBL" id="TSB46342.1"/>
    </source>
</evidence>
<feature type="compositionally biased region" description="Polar residues" evidence="5">
    <location>
        <begin position="34"/>
        <end position="45"/>
    </location>
</feature>
<proteinExistence type="predicted"/>
<dbReference type="NCBIfam" id="TIGR02890">
    <property type="entry name" value="bacill_yteA"/>
    <property type="match status" value="1"/>
</dbReference>
<keyword evidence="1" id="KW-0479">Metal-binding</keyword>
<evidence type="ECO:0000313" key="8">
    <source>
        <dbReference type="Proteomes" id="UP000318521"/>
    </source>
</evidence>
<keyword evidence="3" id="KW-0862">Zinc</keyword>
<evidence type="ECO:0000256" key="3">
    <source>
        <dbReference type="ARBA" id="ARBA00022833"/>
    </source>
</evidence>
<dbReference type="InterPro" id="IPR000962">
    <property type="entry name" value="Znf_DskA_TraR"/>
</dbReference>
<dbReference type="InterPro" id="IPR037187">
    <property type="entry name" value="DnaK_N"/>
</dbReference>
<feature type="domain" description="Zinc finger DksA/TraR C4-type" evidence="6">
    <location>
        <begin position="85"/>
        <end position="109"/>
    </location>
</feature>
<dbReference type="PANTHER" id="PTHR33823:SF4">
    <property type="entry name" value="GENERAL STRESS PROTEIN 16O"/>
    <property type="match status" value="1"/>
</dbReference>
<protein>
    <recommendedName>
        <fullName evidence="6">Zinc finger DksA/TraR C4-type domain-containing protein</fullName>
    </recommendedName>
</protein>
<dbReference type="PROSITE" id="PS51128">
    <property type="entry name" value="ZF_DKSA_2"/>
    <property type="match status" value="1"/>
</dbReference>
<feature type="region of interest" description="Disordered" evidence="5">
    <location>
        <begin position="23"/>
        <end position="55"/>
    </location>
</feature>
<dbReference type="InterPro" id="IPR014240">
    <property type="entry name" value="YteA"/>
</dbReference>
<evidence type="ECO:0000256" key="4">
    <source>
        <dbReference type="PROSITE-ProRule" id="PRU00510"/>
    </source>
</evidence>
<dbReference type="Proteomes" id="UP000318521">
    <property type="component" value="Unassembled WGS sequence"/>
</dbReference>
<organism evidence="7 8">
    <name type="scientific">Alkalicoccobacillus porphyridii</name>
    <dbReference type="NCBI Taxonomy" id="2597270"/>
    <lineage>
        <taxon>Bacteria</taxon>
        <taxon>Bacillati</taxon>
        <taxon>Bacillota</taxon>
        <taxon>Bacilli</taxon>
        <taxon>Bacillales</taxon>
        <taxon>Bacillaceae</taxon>
        <taxon>Alkalicoccobacillus</taxon>
    </lineage>
</organism>
<dbReference type="GO" id="GO:0008270">
    <property type="term" value="F:zinc ion binding"/>
    <property type="evidence" value="ECO:0007669"/>
    <property type="project" value="UniProtKB-KW"/>
</dbReference>
<dbReference type="Gene3D" id="1.20.120.910">
    <property type="entry name" value="DksA, coiled-coil domain"/>
    <property type="match status" value="1"/>
</dbReference>
<keyword evidence="8" id="KW-1185">Reference proteome</keyword>
<keyword evidence="2" id="KW-0863">Zinc-finger</keyword>
<comment type="caution">
    <text evidence="7">The sequence shown here is derived from an EMBL/GenBank/DDBJ whole genome shotgun (WGS) entry which is preliminary data.</text>
</comment>
<dbReference type="RefSeq" id="WP_143848789.1">
    <property type="nucleotide sequence ID" value="NZ_VLXZ01000006.1"/>
</dbReference>
<dbReference type="EMBL" id="VLXZ01000006">
    <property type="protein sequence ID" value="TSB46342.1"/>
    <property type="molecule type" value="Genomic_DNA"/>
</dbReference>
<comment type="caution">
    <text evidence="4">Lacks conserved residue(s) required for the propagation of feature annotation.</text>
</comment>
<accession>A0A553ZY17</accession>
<reference evidence="7 8" key="1">
    <citation type="submission" date="2019-07" db="EMBL/GenBank/DDBJ databases">
        <authorList>
            <person name="Park Y.J."/>
            <person name="Jeong S.E."/>
            <person name="Jung H.S."/>
        </authorList>
    </citation>
    <scope>NUCLEOTIDE SEQUENCE [LARGE SCALE GENOMIC DNA]</scope>
    <source>
        <strain evidence="8">P16(2019)</strain>
    </source>
</reference>
<name>A0A553ZY17_9BACI</name>